<dbReference type="RefSeq" id="WP_273640425.1">
    <property type="nucleotide sequence ID" value="NZ_JAQQXP010000001.1"/>
</dbReference>
<accession>A0ABT5L2H1</accession>
<dbReference type="NCBIfam" id="NF033208">
    <property type="entry name" value="choice_anch_E"/>
    <property type="match status" value="1"/>
</dbReference>
<protein>
    <submittedName>
        <fullName evidence="2">Choice-of-anchor E domain-containing protein</fullName>
    </submittedName>
</protein>
<feature type="chain" id="PRO_5045800694" evidence="1">
    <location>
        <begin position="20"/>
        <end position="235"/>
    </location>
</feature>
<keyword evidence="3" id="KW-1185">Reference proteome</keyword>
<reference evidence="2 3" key="1">
    <citation type="submission" date="2022-10" db="EMBL/GenBank/DDBJ databases">
        <title>Alteromonas sp. chi3 Genome sequencing.</title>
        <authorList>
            <person name="Park S."/>
        </authorList>
    </citation>
    <scope>NUCLEOTIDE SEQUENCE [LARGE SCALE GENOMIC DNA]</scope>
    <source>
        <strain evidence="3">chi3</strain>
    </source>
</reference>
<dbReference type="Proteomes" id="UP001218788">
    <property type="component" value="Unassembled WGS sequence"/>
</dbReference>
<comment type="caution">
    <text evidence="2">The sequence shown here is derived from an EMBL/GenBank/DDBJ whole genome shotgun (WGS) entry which is preliminary data.</text>
</comment>
<name>A0ABT5L2H1_9ALTE</name>
<gene>
    <name evidence="2" type="ORF">OIK42_10765</name>
</gene>
<dbReference type="EMBL" id="JAQQXP010000001">
    <property type="protein sequence ID" value="MDC8831243.1"/>
    <property type="molecule type" value="Genomic_DNA"/>
</dbReference>
<proteinExistence type="predicted"/>
<evidence type="ECO:0000256" key="1">
    <source>
        <dbReference type="SAM" id="SignalP"/>
    </source>
</evidence>
<feature type="signal peptide" evidence="1">
    <location>
        <begin position="1"/>
        <end position="19"/>
    </location>
</feature>
<evidence type="ECO:0000313" key="2">
    <source>
        <dbReference type="EMBL" id="MDC8831243.1"/>
    </source>
</evidence>
<organism evidence="2 3">
    <name type="scientific">Alteromonas gilva</name>
    <dbReference type="NCBI Taxonomy" id="2987522"/>
    <lineage>
        <taxon>Bacteria</taxon>
        <taxon>Pseudomonadati</taxon>
        <taxon>Pseudomonadota</taxon>
        <taxon>Gammaproteobacteria</taxon>
        <taxon>Alteromonadales</taxon>
        <taxon>Alteromonadaceae</taxon>
        <taxon>Alteromonas/Salinimonas group</taxon>
        <taxon>Alteromonas</taxon>
    </lineage>
</organism>
<keyword evidence="1" id="KW-0732">Signal</keyword>
<evidence type="ECO:0000313" key="3">
    <source>
        <dbReference type="Proteomes" id="UP001218788"/>
    </source>
</evidence>
<sequence>MFKKVFFLLALTVTGAANAALVTDSVSSIAEIFNKETSTTTDPVYSAINIDQFDDNGGMYTLTGVELVFRANTSGNISVKNDGTSTASFEVGAWSRVWFYEDTAASAVASLTSFPPEFKTALNVQGGETRILGPFELIVSSTIDYGLSDDLGDFIGNGTIDYFMNSVSDIMQSSAGNYTSKGSFDTDASIEYTYTYTYEDTPPPLPPEAAEPETLGIFAAVLVFMGMASRNRKKA</sequence>